<evidence type="ECO:0000313" key="14">
    <source>
        <dbReference type="Proteomes" id="UP000801492"/>
    </source>
</evidence>
<dbReference type="GO" id="GO:0051959">
    <property type="term" value="F:dynein light intermediate chain binding"/>
    <property type="evidence" value="ECO:0007669"/>
    <property type="project" value="InterPro"/>
</dbReference>
<keyword evidence="7" id="KW-0243">Dynein</keyword>
<dbReference type="PANTHER" id="PTHR10676:SF352">
    <property type="entry name" value="CYTOPLASMIC DYNEIN 2 HEAVY CHAIN 1"/>
    <property type="match status" value="1"/>
</dbReference>
<keyword evidence="9" id="KW-0505">Motor protein</keyword>
<evidence type="ECO:0000256" key="5">
    <source>
        <dbReference type="ARBA" id="ARBA00022741"/>
    </source>
</evidence>
<evidence type="ECO:0000259" key="12">
    <source>
        <dbReference type="Pfam" id="PF12777"/>
    </source>
</evidence>
<comment type="caution">
    <text evidence="13">The sequence shown here is derived from an EMBL/GenBank/DDBJ whole genome shotgun (WGS) entry which is preliminary data.</text>
</comment>
<feature type="coiled-coil region" evidence="11">
    <location>
        <begin position="6"/>
        <end position="65"/>
    </location>
</feature>
<proteinExistence type="inferred from homology"/>
<dbReference type="GO" id="GO:0008569">
    <property type="term" value="F:minus-end-directed microtubule motor activity"/>
    <property type="evidence" value="ECO:0007669"/>
    <property type="project" value="TreeGrafter"/>
</dbReference>
<dbReference type="AlphaFoldDB" id="A0A8K0DFU8"/>
<dbReference type="Proteomes" id="UP000801492">
    <property type="component" value="Unassembled WGS sequence"/>
</dbReference>
<dbReference type="GO" id="GO:0060294">
    <property type="term" value="P:cilium movement involved in cell motility"/>
    <property type="evidence" value="ECO:0007669"/>
    <property type="project" value="TreeGrafter"/>
</dbReference>
<dbReference type="Gene3D" id="1.20.920.20">
    <property type="match status" value="1"/>
</dbReference>
<comment type="subcellular location">
    <subcellularLocation>
        <location evidence="1">Cytoplasm</location>
        <location evidence="1">Cytoskeleton</location>
    </subcellularLocation>
</comment>
<keyword evidence="14" id="KW-1185">Reference proteome</keyword>
<accession>A0A8K0DFU8</accession>
<dbReference type="EMBL" id="VTPC01002573">
    <property type="protein sequence ID" value="KAF2899875.1"/>
    <property type="molecule type" value="Genomic_DNA"/>
</dbReference>
<feature type="domain" description="Dynein heavy chain coiled coil stalk" evidence="12">
    <location>
        <begin position="2"/>
        <end position="316"/>
    </location>
</feature>
<evidence type="ECO:0000256" key="4">
    <source>
        <dbReference type="ARBA" id="ARBA00022701"/>
    </source>
</evidence>
<keyword evidence="8 11" id="KW-0175">Coiled coil</keyword>
<dbReference type="GO" id="GO:0035721">
    <property type="term" value="P:intraciliary retrograde transport"/>
    <property type="evidence" value="ECO:0007669"/>
    <property type="project" value="TreeGrafter"/>
</dbReference>
<sequence length="324" mass="36249">MGVSKLTEARNVVAELKLKAAEQQEKLAEKQAKANAALDMISNTMKSANTQKQEMEVLKQHTEKESLQLGKRKKEIEAELSEVKPLIEEARAAVGNIKTEALSEIRSLRAPPDVIRDILEGVLRLMGTQDTSWNSMKNFLSKRGVKEDIRSFDASRINAENRQAVERLMATRSESFDPKNAKRASVAAAPLAAWVTANVRYSLVLDKIKPLEREQNKLKQNLANAELQLEELSTGLSDVDTAVAKLKLQLSTYTKEAAEIEIHLRAAQDTLATAEGLVDKLNDEYERWQNQLKELSEELKMMPNNCLLAAAFITYLSGESEDDR</sequence>
<dbReference type="FunFam" id="1.20.920.20:FF:000002">
    <property type="entry name" value="Cytoplasmic dynein 1 heavy chain"/>
    <property type="match status" value="1"/>
</dbReference>
<dbReference type="GO" id="GO:0005524">
    <property type="term" value="F:ATP binding"/>
    <property type="evidence" value="ECO:0007669"/>
    <property type="project" value="UniProtKB-KW"/>
</dbReference>
<evidence type="ECO:0000256" key="8">
    <source>
        <dbReference type="ARBA" id="ARBA00023054"/>
    </source>
</evidence>
<dbReference type="PANTHER" id="PTHR10676">
    <property type="entry name" value="DYNEIN HEAVY CHAIN FAMILY PROTEIN"/>
    <property type="match status" value="1"/>
</dbReference>
<evidence type="ECO:0000256" key="2">
    <source>
        <dbReference type="ARBA" id="ARBA00008887"/>
    </source>
</evidence>
<dbReference type="InterPro" id="IPR024743">
    <property type="entry name" value="Dynein_HC_stalk"/>
</dbReference>
<dbReference type="OrthoDB" id="10252139at2759"/>
<organism evidence="13 14">
    <name type="scientific">Ignelater luminosus</name>
    <name type="common">Cucubano</name>
    <name type="synonym">Pyrophorus luminosus</name>
    <dbReference type="NCBI Taxonomy" id="2038154"/>
    <lineage>
        <taxon>Eukaryota</taxon>
        <taxon>Metazoa</taxon>
        <taxon>Ecdysozoa</taxon>
        <taxon>Arthropoda</taxon>
        <taxon>Hexapoda</taxon>
        <taxon>Insecta</taxon>
        <taxon>Pterygota</taxon>
        <taxon>Neoptera</taxon>
        <taxon>Endopterygota</taxon>
        <taxon>Coleoptera</taxon>
        <taxon>Polyphaga</taxon>
        <taxon>Elateriformia</taxon>
        <taxon>Elateroidea</taxon>
        <taxon>Elateridae</taxon>
        <taxon>Agrypninae</taxon>
        <taxon>Pyrophorini</taxon>
        <taxon>Ignelater</taxon>
    </lineage>
</organism>
<dbReference type="InterPro" id="IPR026983">
    <property type="entry name" value="DHC"/>
</dbReference>
<feature type="coiled-coil region" evidence="11">
    <location>
        <begin position="208"/>
        <end position="235"/>
    </location>
</feature>
<evidence type="ECO:0000256" key="6">
    <source>
        <dbReference type="ARBA" id="ARBA00022840"/>
    </source>
</evidence>
<dbReference type="GO" id="GO:0005930">
    <property type="term" value="C:axoneme"/>
    <property type="evidence" value="ECO:0007669"/>
    <property type="project" value="TreeGrafter"/>
</dbReference>
<keyword evidence="5" id="KW-0547">Nucleotide-binding</keyword>
<comment type="similarity">
    <text evidence="2">Belongs to the dynein heavy chain family.</text>
</comment>
<dbReference type="GO" id="GO:0097729">
    <property type="term" value="C:9+2 motile cilium"/>
    <property type="evidence" value="ECO:0007669"/>
    <property type="project" value="TreeGrafter"/>
</dbReference>
<reference evidence="13" key="1">
    <citation type="submission" date="2019-08" db="EMBL/GenBank/DDBJ databases">
        <title>The genome of the North American firefly Photinus pyralis.</title>
        <authorList>
            <consortium name="Photinus pyralis genome working group"/>
            <person name="Fallon T.R."/>
            <person name="Sander Lower S.E."/>
            <person name="Weng J.-K."/>
        </authorList>
    </citation>
    <scope>NUCLEOTIDE SEQUENCE</scope>
    <source>
        <strain evidence="13">TRF0915ILg1</strain>
        <tissue evidence="13">Whole body</tissue>
    </source>
</reference>
<evidence type="ECO:0000256" key="3">
    <source>
        <dbReference type="ARBA" id="ARBA00022490"/>
    </source>
</evidence>
<evidence type="ECO:0000256" key="1">
    <source>
        <dbReference type="ARBA" id="ARBA00004245"/>
    </source>
</evidence>
<dbReference type="GO" id="GO:0005874">
    <property type="term" value="C:microtubule"/>
    <property type="evidence" value="ECO:0007669"/>
    <property type="project" value="UniProtKB-KW"/>
</dbReference>
<protein>
    <recommendedName>
        <fullName evidence="12">Dynein heavy chain coiled coil stalk domain-containing protein</fullName>
    </recommendedName>
</protein>
<feature type="non-terminal residue" evidence="13">
    <location>
        <position position="1"/>
    </location>
</feature>
<evidence type="ECO:0000256" key="10">
    <source>
        <dbReference type="ARBA" id="ARBA00023212"/>
    </source>
</evidence>
<gene>
    <name evidence="13" type="ORF">ILUMI_06311</name>
</gene>
<keyword evidence="6" id="KW-0067">ATP-binding</keyword>
<keyword evidence="3" id="KW-0963">Cytoplasm</keyword>
<evidence type="ECO:0000313" key="13">
    <source>
        <dbReference type="EMBL" id="KAF2899875.1"/>
    </source>
</evidence>
<keyword evidence="4" id="KW-0493">Microtubule</keyword>
<keyword evidence="10" id="KW-0206">Cytoskeleton</keyword>
<dbReference type="Pfam" id="PF12777">
    <property type="entry name" value="MT"/>
    <property type="match status" value="1"/>
</dbReference>
<evidence type="ECO:0000256" key="7">
    <source>
        <dbReference type="ARBA" id="ARBA00023017"/>
    </source>
</evidence>
<dbReference type="GO" id="GO:0060271">
    <property type="term" value="P:cilium assembly"/>
    <property type="evidence" value="ECO:0007669"/>
    <property type="project" value="TreeGrafter"/>
</dbReference>
<dbReference type="SUPFAM" id="SSF57997">
    <property type="entry name" value="Tropomyosin"/>
    <property type="match status" value="1"/>
</dbReference>
<evidence type="ECO:0000256" key="11">
    <source>
        <dbReference type="SAM" id="Coils"/>
    </source>
</evidence>
<dbReference type="GO" id="GO:0005868">
    <property type="term" value="C:cytoplasmic dynein complex"/>
    <property type="evidence" value="ECO:0007669"/>
    <property type="project" value="TreeGrafter"/>
</dbReference>
<feature type="coiled-coil region" evidence="11">
    <location>
        <begin position="264"/>
        <end position="305"/>
    </location>
</feature>
<name>A0A8K0DFU8_IGNLU</name>
<evidence type="ECO:0000256" key="9">
    <source>
        <dbReference type="ARBA" id="ARBA00023175"/>
    </source>
</evidence>
<dbReference type="GO" id="GO:0045505">
    <property type="term" value="F:dynein intermediate chain binding"/>
    <property type="evidence" value="ECO:0007669"/>
    <property type="project" value="InterPro"/>
</dbReference>